<dbReference type="AlphaFoldDB" id="A0A397W4X6"/>
<comment type="caution">
    <text evidence="2">The sequence shown here is derived from an EMBL/GenBank/DDBJ whole genome shotgun (WGS) entry which is preliminary data.</text>
</comment>
<dbReference type="Proteomes" id="UP000266673">
    <property type="component" value="Unassembled WGS sequence"/>
</dbReference>
<evidence type="ECO:0008006" key="4">
    <source>
        <dbReference type="Google" id="ProtNLM"/>
    </source>
</evidence>
<evidence type="ECO:0000313" key="2">
    <source>
        <dbReference type="EMBL" id="RIB29775.1"/>
    </source>
</evidence>
<feature type="signal peptide" evidence="1">
    <location>
        <begin position="1"/>
        <end position="25"/>
    </location>
</feature>
<name>A0A397W4X6_9GLOM</name>
<organism evidence="2 3">
    <name type="scientific">Gigaspora rosea</name>
    <dbReference type="NCBI Taxonomy" id="44941"/>
    <lineage>
        <taxon>Eukaryota</taxon>
        <taxon>Fungi</taxon>
        <taxon>Fungi incertae sedis</taxon>
        <taxon>Mucoromycota</taxon>
        <taxon>Glomeromycotina</taxon>
        <taxon>Glomeromycetes</taxon>
        <taxon>Diversisporales</taxon>
        <taxon>Gigasporaceae</taxon>
        <taxon>Gigaspora</taxon>
    </lineage>
</organism>
<sequence length="134" mass="14794">MKELNFGIFALTLVTLFAVFNTAYSADPIKFNQCTIDGHEPIHPIEVTVSPNPPVSVGNVFTVSGNFSFSLEDDGIEFIANEGFQGFSCAVLQCDLRNDSFNAKLKIDLADLGVTSRQDNLSVIINREEYNVKR</sequence>
<feature type="chain" id="PRO_5017400634" description="MD-2-related lipid-recognition domain-containing protein" evidence="1">
    <location>
        <begin position="26"/>
        <end position="134"/>
    </location>
</feature>
<dbReference type="EMBL" id="QKWP01000029">
    <property type="protein sequence ID" value="RIB29775.1"/>
    <property type="molecule type" value="Genomic_DNA"/>
</dbReference>
<evidence type="ECO:0000256" key="1">
    <source>
        <dbReference type="SAM" id="SignalP"/>
    </source>
</evidence>
<evidence type="ECO:0000313" key="3">
    <source>
        <dbReference type="Proteomes" id="UP000266673"/>
    </source>
</evidence>
<protein>
    <recommendedName>
        <fullName evidence="4">MD-2-related lipid-recognition domain-containing protein</fullName>
    </recommendedName>
</protein>
<keyword evidence="1" id="KW-0732">Signal</keyword>
<proteinExistence type="predicted"/>
<gene>
    <name evidence="2" type="ORF">C2G38_2154407</name>
</gene>
<reference evidence="2 3" key="1">
    <citation type="submission" date="2018-06" db="EMBL/GenBank/DDBJ databases">
        <title>Comparative genomics reveals the genomic features of Rhizophagus irregularis, R. cerebriforme, R. diaphanum and Gigaspora rosea, and their symbiotic lifestyle signature.</title>
        <authorList>
            <person name="Morin E."/>
            <person name="San Clemente H."/>
            <person name="Chen E.C.H."/>
            <person name="De La Providencia I."/>
            <person name="Hainaut M."/>
            <person name="Kuo A."/>
            <person name="Kohler A."/>
            <person name="Murat C."/>
            <person name="Tang N."/>
            <person name="Roy S."/>
            <person name="Loubradou J."/>
            <person name="Henrissat B."/>
            <person name="Grigoriev I.V."/>
            <person name="Corradi N."/>
            <person name="Roux C."/>
            <person name="Martin F.M."/>
        </authorList>
    </citation>
    <scope>NUCLEOTIDE SEQUENCE [LARGE SCALE GENOMIC DNA]</scope>
    <source>
        <strain evidence="2 3">DAOM 194757</strain>
    </source>
</reference>
<accession>A0A397W4X6</accession>
<keyword evidence="3" id="KW-1185">Reference proteome</keyword>